<evidence type="ECO:0000256" key="1">
    <source>
        <dbReference type="SAM" id="Phobius"/>
    </source>
</evidence>
<keyword evidence="1" id="KW-0812">Transmembrane</keyword>
<reference evidence="2 3" key="1">
    <citation type="submission" date="2019-05" db="EMBL/GenBank/DDBJ databases">
        <authorList>
            <person name="Chen C."/>
        </authorList>
    </citation>
    <scope>NUCLEOTIDE SEQUENCE [LARGE SCALE GENOMIC DNA]</scope>
    <source>
        <strain evidence="2 3">HB172198</strain>
    </source>
</reference>
<sequence>MYPSRTERKKAKDQEKQTRYVRFWTVVNIGLIAVAAGLLVYYANHQEVLP</sequence>
<proteinExistence type="predicted"/>
<accession>A0A4P8XL82</accession>
<keyword evidence="1" id="KW-1133">Transmembrane helix</keyword>
<evidence type="ECO:0000313" key="3">
    <source>
        <dbReference type="Proteomes" id="UP000300879"/>
    </source>
</evidence>
<gene>
    <name evidence="2" type="ORF">E6C60_2794</name>
</gene>
<dbReference type="KEGG" id="palo:E6C60_2794"/>
<feature type="transmembrane region" description="Helical" evidence="1">
    <location>
        <begin position="21"/>
        <end position="43"/>
    </location>
</feature>
<dbReference type="RefSeq" id="WP_175415303.1">
    <property type="nucleotide sequence ID" value="NZ_CP040396.1"/>
</dbReference>
<organism evidence="2 3">
    <name type="scientific">Paenibacillus algicola</name>
    <dbReference type="NCBI Taxonomy" id="2565926"/>
    <lineage>
        <taxon>Bacteria</taxon>
        <taxon>Bacillati</taxon>
        <taxon>Bacillota</taxon>
        <taxon>Bacilli</taxon>
        <taxon>Bacillales</taxon>
        <taxon>Paenibacillaceae</taxon>
        <taxon>Paenibacillus</taxon>
    </lineage>
</organism>
<evidence type="ECO:0000313" key="2">
    <source>
        <dbReference type="EMBL" id="QCT03506.1"/>
    </source>
</evidence>
<name>A0A4P8XL82_9BACL</name>
<dbReference type="AlphaFoldDB" id="A0A4P8XL82"/>
<dbReference type="EMBL" id="CP040396">
    <property type="protein sequence ID" value="QCT03506.1"/>
    <property type="molecule type" value="Genomic_DNA"/>
</dbReference>
<keyword evidence="1" id="KW-0472">Membrane</keyword>
<protein>
    <submittedName>
        <fullName evidence="2">Uncharacterized protein</fullName>
    </submittedName>
</protein>
<keyword evidence="3" id="KW-1185">Reference proteome</keyword>
<dbReference type="Proteomes" id="UP000300879">
    <property type="component" value="Chromosome"/>
</dbReference>